<evidence type="ECO:0000313" key="1">
    <source>
        <dbReference type="EMBL" id="AVK76353.1"/>
    </source>
</evidence>
<gene>
    <name evidence="1" type="ORF">pneo_cds_746</name>
</gene>
<dbReference type="EMBL" id="MG011690">
    <property type="protein sequence ID" value="AVK76353.1"/>
    <property type="molecule type" value="Genomic_DNA"/>
</dbReference>
<proteinExistence type="predicted"/>
<sequence length="67" mass="7284">MPTELLCGIFDRIGIGQMPVVARLRGVRVGRRATIDGINPASTPARVWDPCGGHARHTTTTCLWLVD</sequence>
<dbReference type="Proteomes" id="UP000249287">
    <property type="component" value="Segment"/>
</dbReference>
<name>A0A2U7UD41_9VIRU</name>
<protein>
    <submittedName>
        <fullName evidence="1">Uncharacterized protein</fullName>
    </submittedName>
</protein>
<organism evidence="1">
    <name type="scientific">Pandoravirus neocaledonia</name>
    <dbReference type="NCBI Taxonomy" id="2107708"/>
    <lineage>
        <taxon>Viruses</taxon>
        <taxon>Pandoravirus</taxon>
    </lineage>
</organism>
<accession>A0A2U7UD41</accession>
<dbReference type="GeneID" id="36843066"/>
<dbReference type="RefSeq" id="YP_009482356.1">
    <property type="nucleotide sequence ID" value="NC_037666.1"/>
</dbReference>
<reference evidence="1" key="1">
    <citation type="journal article" date="2018" name="Nat. Commun.">
        <title>Diversity and evolution of the emerging Pandoraviridae family.</title>
        <authorList>
            <person name="Legendre M."/>
            <person name="Fabre E."/>
            <person name="Poirot O."/>
            <person name="Jeudy S."/>
            <person name="Lartigue A."/>
            <person name="Alempic J.M."/>
            <person name="Beucher L."/>
            <person name="Philippe N."/>
            <person name="Bertaux L."/>
            <person name="Christo-Foroux E."/>
            <person name="Labadie K."/>
            <person name="Coute Y."/>
            <person name="Abergel C."/>
            <person name="Claverie J.M."/>
        </authorList>
    </citation>
    <scope>NUCLEOTIDE SEQUENCE [LARGE SCALE GENOMIC DNA]</scope>
    <source>
        <strain evidence="1">Neocaledonia</strain>
    </source>
</reference>
<dbReference type="KEGG" id="vg:36843066"/>